<dbReference type="PROSITE" id="PS51202">
    <property type="entry name" value="RCK_C"/>
    <property type="match status" value="1"/>
</dbReference>
<reference evidence="5 6" key="2">
    <citation type="submission" date="2019-01" db="EMBL/GenBank/DDBJ databases">
        <title>Tautonia sociabilis, a novel thermotolerant planctomycete of Isosphaeraceae family, isolated from a 4000 m deep subterranean habitat.</title>
        <authorList>
            <person name="Kovaleva O.L."/>
            <person name="Elcheninov A.G."/>
            <person name="Van Heerden E."/>
            <person name="Toshchakov S.V."/>
            <person name="Novikov A."/>
            <person name="Bonch-Osmolovskaya E.A."/>
            <person name="Kublanov I.V."/>
        </authorList>
    </citation>
    <scope>NUCLEOTIDE SEQUENCE [LARGE SCALE GENOMIC DNA]</scope>
    <source>
        <strain evidence="5 6">GM2012</strain>
    </source>
</reference>
<dbReference type="PANTHER" id="PTHR43833">
    <property type="entry name" value="POTASSIUM CHANNEL PROTEIN 2-RELATED-RELATED"/>
    <property type="match status" value="1"/>
</dbReference>
<dbReference type="Pfam" id="PF02080">
    <property type="entry name" value="TrkA_C"/>
    <property type="match status" value="1"/>
</dbReference>
<feature type="transmembrane region" description="Helical" evidence="2">
    <location>
        <begin position="40"/>
        <end position="58"/>
    </location>
</feature>
<feature type="compositionally biased region" description="Basic and acidic residues" evidence="1">
    <location>
        <begin position="359"/>
        <end position="374"/>
    </location>
</feature>
<dbReference type="InterPro" id="IPR003148">
    <property type="entry name" value="RCK_N"/>
</dbReference>
<evidence type="ECO:0000256" key="1">
    <source>
        <dbReference type="SAM" id="MobiDB-lite"/>
    </source>
</evidence>
<evidence type="ECO:0000259" key="4">
    <source>
        <dbReference type="PROSITE" id="PS51202"/>
    </source>
</evidence>
<organism evidence="5 6">
    <name type="scientific">Tautonia sociabilis</name>
    <dbReference type="NCBI Taxonomy" id="2080755"/>
    <lineage>
        <taxon>Bacteria</taxon>
        <taxon>Pseudomonadati</taxon>
        <taxon>Planctomycetota</taxon>
        <taxon>Planctomycetia</taxon>
        <taxon>Isosphaerales</taxon>
        <taxon>Isosphaeraceae</taxon>
        <taxon>Tautonia</taxon>
    </lineage>
</organism>
<dbReference type="SUPFAM" id="SSF51735">
    <property type="entry name" value="NAD(P)-binding Rossmann-fold domains"/>
    <property type="match status" value="1"/>
</dbReference>
<dbReference type="Proteomes" id="UP000280296">
    <property type="component" value="Unassembled WGS sequence"/>
</dbReference>
<dbReference type="PROSITE" id="PS51201">
    <property type="entry name" value="RCK_N"/>
    <property type="match status" value="1"/>
</dbReference>
<dbReference type="SUPFAM" id="SSF116726">
    <property type="entry name" value="TrkA C-terminal domain-like"/>
    <property type="match status" value="1"/>
</dbReference>
<dbReference type="EMBL" id="RYZH01000012">
    <property type="protein sequence ID" value="RUL88316.1"/>
    <property type="molecule type" value="Genomic_DNA"/>
</dbReference>
<keyword evidence="2" id="KW-0812">Transmembrane</keyword>
<keyword evidence="2" id="KW-1133">Transmembrane helix</keyword>
<dbReference type="RefSeq" id="WP_126724830.1">
    <property type="nucleotide sequence ID" value="NZ_RYZH01000012.1"/>
</dbReference>
<dbReference type="Gene3D" id="3.40.50.720">
    <property type="entry name" value="NAD(P)-binding Rossmann-like Domain"/>
    <property type="match status" value="1"/>
</dbReference>
<evidence type="ECO:0000313" key="5">
    <source>
        <dbReference type="EMBL" id="RUL88316.1"/>
    </source>
</evidence>
<gene>
    <name evidence="5" type="ORF">TsocGM_08265</name>
</gene>
<dbReference type="Gene3D" id="3.30.70.1450">
    <property type="entry name" value="Regulator of K+ conductance, C-terminal domain"/>
    <property type="match status" value="1"/>
</dbReference>
<name>A0A432MMH1_9BACT</name>
<feature type="region of interest" description="Disordered" evidence="1">
    <location>
        <begin position="359"/>
        <end position="387"/>
    </location>
</feature>
<feature type="domain" description="RCK N-terminal" evidence="3">
    <location>
        <begin position="141"/>
        <end position="262"/>
    </location>
</feature>
<dbReference type="InterPro" id="IPR036721">
    <property type="entry name" value="RCK_C_sf"/>
</dbReference>
<evidence type="ECO:0000259" key="3">
    <source>
        <dbReference type="PROSITE" id="PS51201"/>
    </source>
</evidence>
<dbReference type="GO" id="GO:0008324">
    <property type="term" value="F:monoatomic cation transmembrane transporter activity"/>
    <property type="evidence" value="ECO:0007669"/>
    <property type="project" value="InterPro"/>
</dbReference>
<protein>
    <submittedName>
        <fullName evidence="5">Potassium transporter</fullName>
    </submittedName>
</protein>
<proteinExistence type="predicted"/>
<keyword evidence="6" id="KW-1185">Reference proteome</keyword>
<dbReference type="InterPro" id="IPR050721">
    <property type="entry name" value="Trk_Ktr_HKT_K-transport"/>
</dbReference>
<comment type="caution">
    <text evidence="5">The sequence shown here is derived from an EMBL/GenBank/DDBJ whole genome shotgun (WGS) entry which is preliminary data.</text>
</comment>
<feature type="domain" description="RCK C-terminal" evidence="4">
    <location>
        <begin position="280"/>
        <end position="362"/>
    </location>
</feature>
<dbReference type="OrthoDB" id="9781411at2"/>
<dbReference type="InterPro" id="IPR006037">
    <property type="entry name" value="RCK_C"/>
</dbReference>
<feature type="transmembrane region" description="Helical" evidence="2">
    <location>
        <begin position="70"/>
        <end position="88"/>
    </location>
</feature>
<evidence type="ECO:0000256" key="2">
    <source>
        <dbReference type="SAM" id="Phobius"/>
    </source>
</evidence>
<evidence type="ECO:0000313" key="6">
    <source>
        <dbReference type="Proteomes" id="UP000280296"/>
    </source>
</evidence>
<dbReference type="AlphaFoldDB" id="A0A432MMH1"/>
<keyword evidence="2" id="KW-0472">Membrane</keyword>
<sequence>MSGQPVWTWAVGPRPRDRFGALWLKARVYARYARYLLWEFRWSLSVFWGLVVLGGWLLHKTYHHDGETLGFAEACYGIFLLIFVEGFLEFPDEWYLQVAFFLVPVVGLGAMADSLVRLGYLVFSRKNNLPEWHRMVASVYRDHVIVVGLGTVGYQIVKEILQLRELVVIVERPHVESELIEEMLDRDVPIVRGDARSPKTLEAAGVRRARAVVLATQDDLANLDSALSARDLNPSARIVLRMFDESLAEKVAGSFALPAVSTAKVAAPAFVAAATGRKVYQDFQLAGRHVHLIDLTIEPGGDLVGRSVGEIQADRQVNIVMHHGPGGTNVNPDHEIVLRPGDEILAIAPIARLVDLERLNRRREDRTPPPRESRSSPAPFLPPEDSP</sequence>
<dbReference type="InterPro" id="IPR036291">
    <property type="entry name" value="NAD(P)-bd_dom_sf"/>
</dbReference>
<dbReference type="PANTHER" id="PTHR43833:SF11">
    <property type="entry name" value="VOLTAGE-GATED POTASSIUM CHANNEL KCH"/>
    <property type="match status" value="1"/>
</dbReference>
<feature type="transmembrane region" description="Helical" evidence="2">
    <location>
        <begin position="94"/>
        <end position="116"/>
    </location>
</feature>
<reference evidence="5 6" key="1">
    <citation type="submission" date="2018-12" db="EMBL/GenBank/DDBJ databases">
        <authorList>
            <person name="Toschakov S.V."/>
        </authorList>
    </citation>
    <scope>NUCLEOTIDE SEQUENCE [LARGE SCALE GENOMIC DNA]</scope>
    <source>
        <strain evidence="5 6">GM2012</strain>
    </source>
</reference>
<dbReference type="Pfam" id="PF02254">
    <property type="entry name" value="TrkA_N"/>
    <property type="match status" value="1"/>
</dbReference>
<accession>A0A432MMH1</accession>
<dbReference type="GO" id="GO:0006813">
    <property type="term" value="P:potassium ion transport"/>
    <property type="evidence" value="ECO:0007669"/>
    <property type="project" value="InterPro"/>
</dbReference>